<dbReference type="RefSeq" id="WP_165700726.1">
    <property type="nucleotide sequence ID" value="NZ_CP036265.1"/>
</dbReference>
<evidence type="ECO:0000313" key="3">
    <source>
        <dbReference type="EMBL" id="QDT16457.1"/>
    </source>
</evidence>
<dbReference type="NCBIfam" id="TIGR04294">
    <property type="entry name" value="pre_pil_HX9DG"/>
    <property type="match status" value="1"/>
</dbReference>
<dbReference type="Pfam" id="PF07963">
    <property type="entry name" value="N_methyl"/>
    <property type="match status" value="1"/>
</dbReference>
<dbReference type="NCBIfam" id="TIGR02532">
    <property type="entry name" value="IV_pilin_GFxxxE"/>
    <property type="match status" value="1"/>
</dbReference>
<keyword evidence="1" id="KW-0472">Membrane</keyword>
<keyword evidence="1" id="KW-1133">Transmembrane helix</keyword>
<accession>A0A517PAQ7</accession>
<dbReference type="InterPro" id="IPR012902">
    <property type="entry name" value="N_methyl_site"/>
</dbReference>
<dbReference type="Pfam" id="PF07596">
    <property type="entry name" value="SBP_bac_10"/>
    <property type="match status" value="1"/>
</dbReference>
<name>A0A517PAQ7_9PLAN</name>
<dbReference type="SUPFAM" id="SSF54523">
    <property type="entry name" value="Pili subunits"/>
    <property type="match status" value="1"/>
</dbReference>
<keyword evidence="4" id="KW-1185">Reference proteome</keyword>
<proteinExistence type="predicted"/>
<dbReference type="InterPro" id="IPR011453">
    <property type="entry name" value="DUF1559"/>
</dbReference>
<dbReference type="InterPro" id="IPR027558">
    <property type="entry name" value="Pre_pil_HX9DG_C"/>
</dbReference>
<dbReference type="EMBL" id="CP036265">
    <property type="protein sequence ID" value="QDT16457.1"/>
    <property type="molecule type" value="Genomic_DNA"/>
</dbReference>
<dbReference type="Proteomes" id="UP000318741">
    <property type="component" value="Chromosome"/>
</dbReference>
<dbReference type="PANTHER" id="PTHR30093">
    <property type="entry name" value="GENERAL SECRETION PATHWAY PROTEIN G"/>
    <property type="match status" value="1"/>
</dbReference>
<dbReference type="InterPro" id="IPR045584">
    <property type="entry name" value="Pilin-like"/>
</dbReference>
<feature type="domain" description="DUF1559" evidence="2">
    <location>
        <begin position="40"/>
        <end position="336"/>
    </location>
</feature>
<gene>
    <name evidence="3" type="ORF">CA12_25600</name>
</gene>
<dbReference type="Gene3D" id="3.30.700.10">
    <property type="entry name" value="Glycoprotein, Type 4 Pilin"/>
    <property type="match status" value="1"/>
</dbReference>
<reference evidence="3 4" key="1">
    <citation type="submission" date="2019-02" db="EMBL/GenBank/DDBJ databases">
        <title>Deep-cultivation of Planctomycetes and their phenomic and genomic characterization uncovers novel biology.</title>
        <authorList>
            <person name="Wiegand S."/>
            <person name="Jogler M."/>
            <person name="Boedeker C."/>
            <person name="Pinto D."/>
            <person name="Vollmers J."/>
            <person name="Rivas-Marin E."/>
            <person name="Kohn T."/>
            <person name="Peeters S.H."/>
            <person name="Heuer A."/>
            <person name="Rast P."/>
            <person name="Oberbeckmann S."/>
            <person name="Bunk B."/>
            <person name="Jeske O."/>
            <person name="Meyerdierks A."/>
            <person name="Storesund J.E."/>
            <person name="Kallscheuer N."/>
            <person name="Luecker S."/>
            <person name="Lage O.M."/>
            <person name="Pohl T."/>
            <person name="Merkel B.J."/>
            <person name="Hornburger P."/>
            <person name="Mueller R.-W."/>
            <person name="Bruemmer F."/>
            <person name="Labrenz M."/>
            <person name="Spormann A.M."/>
            <person name="Op den Camp H."/>
            <person name="Overmann J."/>
            <person name="Amann R."/>
            <person name="Jetten M.S.M."/>
            <person name="Mascher T."/>
            <person name="Medema M.H."/>
            <person name="Devos D.P."/>
            <person name="Kaster A.-K."/>
            <person name="Ovreas L."/>
            <person name="Rohde M."/>
            <person name="Galperin M.Y."/>
            <person name="Jogler C."/>
        </authorList>
    </citation>
    <scope>NUCLEOTIDE SEQUENCE [LARGE SCALE GENOMIC DNA]</scope>
    <source>
        <strain evidence="3 4">CA12</strain>
    </source>
</reference>
<evidence type="ECO:0000313" key="4">
    <source>
        <dbReference type="Proteomes" id="UP000318741"/>
    </source>
</evidence>
<dbReference type="KEGG" id="acaf:CA12_25600"/>
<dbReference type="PROSITE" id="PS00409">
    <property type="entry name" value="PROKAR_NTER_METHYL"/>
    <property type="match status" value="1"/>
</dbReference>
<evidence type="ECO:0000256" key="1">
    <source>
        <dbReference type="SAM" id="Phobius"/>
    </source>
</evidence>
<dbReference type="AlphaFoldDB" id="A0A517PAQ7"/>
<dbReference type="PANTHER" id="PTHR30093:SF2">
    <property type="entry name" value="TYPE II SECRETION SYSTEM PROTEIN H"/>
    <property type="match status" value="1"/>
</dbReference>
<evidence type="ECO:0000259" key="2">
    <source>
        <dbReference type="Pfam" id="PF07596"/>
    </source>
</evidence>
<organism evidence="3 4">
    <name type="scientific">Alienimonas californiensis</name>
    <dbReference type="NCBI Taxonomy" id="2527989"/>
    <lineage>
        <taxon>Bacteria</taxon>
        <taxon>Pseudomonadati</taxon>
        <taxon>Planctomycetota</taxon>
        <taxon>Planctomycetia</taxon>
        <taxon>Planctomycetales</taxon>
        <taxon>Planctomycetaceae</taxon>
        <taxon>Alienimonas</taxon>
    </lineage>
</organism>
<protein>
    <submittedName>
        <fullName evidence="3">Putative major pilin subunit</fullName>
    </submittedName>
</protein>
<feature type="transmembrane region" description="Helical" evidence="1">
    <location>
        <begin position="21"/>
        <end position="39"/>
    </location>
</feature>
<keyword evidence="1" id="KW-0812">Transmembrane</keyword>
<sequence>MTSSTPRLRKSTRAGFTLIELLVVIAIIAILVSLLLPAVQQAREAARRSQCQNNLKQLGLAAHNYHSTYKVFPLSYGGPSAASERLSMFVGLLPYLDQTSLYNQITNPLTTYKADGSVNREWPAYGSAPWDQNYPPWRVQPASFLCPSDGARVIDEADTNYAINWGDNASGAGDPDADEARGAAIHGDSFGFRDFRDGTVSTLLFGEVCRNDGSDAYQTNWALGLSGLNHGARGYDTIPEECIEAVADPQNPGYYNTSVTLGGSGGNGRYRGDRWMDACMTATQFITVIQPNGPSCSALTGNSENGLMTAGSWHTGGIQVVMVDGSVNFISDTIDNGDLGRAHVTRGKSPYGVWGGLGTRAGGEVSDEY</sequence>